<evidence type="ECO:0000313" key="6">
    <source>
        <dbReference type="EMBL" id="GGX83894.1"/>
    </source>
</evidence>
<accession>A0ABQ2YGU9</accession>
<evidence type="ECO:0000256" key="1">
    <source>
        <dbReference type="ARBA" id="ARBA00022603"/>
    </source>
</evidence>
<keyword evidence="1" id="KW-0489">Methyltransferase</keyword>
<dbReference type="Proteomes" id="UP000659223">
    <property type="component" value="Unassembled WGS sequence"/>
</dbReference>
<dbReference type="InterPro" id="IPR016461">
    <property type="entry name" value="COMT-like"/>
</dbReference>
<dbReference type="InterPro" id="IPR029063">
    <property type="entry name" value="SAM-dependent_MTases_sf"/>
</dbReference>
<evidence type="ECO:0000259" key="4">
    <source>
        <dbReference type="Pfam" id="PF00891"/>
    </source>
</evidence>
<dbReference type="PROSITE" id="PS51683">
    <property type="entry name" value="SAM_OMT_II"/>
    <property type="match status" value="1"/>
</dbReference>
<dbReference type="PANTHER" id="PTHR43712">
    <property type="entry name" value="PUTATIVE (AFU_ORTHOLOGUE AFUA_4G14580)-RELATED"/>
    <property type="match status" value="1"/>
</dbReference>
<reference evidence="7" key="1">
    <citation type="journal article" date="2019" name="Int. J. Syst. Evol. Microbiol.">
        <title>The Global Catalogue of Microorganisms (GCM) 10K type strain sequencing project: providing services to taxonomists for standard genome sequencing and annotation.</title>
        <authorList>
            <consortium name="The Broad Institute Genomics Platform"/>
            <consortium name="The Broad Institute Genome Sequencing Center for Infectious Disease"/>
            <person name="Wu L."/>
            <person name="Ma J."/>
        </authorList>
    </citation>
    <scope>NUCLEOTIDE SEQUENCE [LARGE SCALE GENOMIC DNA]</scope>
    <source>
        <strain evidence="7">JCM 4586</strain>
    </source>
</reference>
<evidence type="ECO:0000313" key="7">
    <source>
        <dbReference type="Proteomes" id="UP000659223"/>
    </source>
</evidence>
<dbReference type="PIRSF" id="PIRSF005739">
    <property type="entry name" value="O-mtase"/>
    <property type="match status" value="1"/>
</dbReference>
<evidence type="ECO:0000256" key="3">
    <source>
        <dbReference type="ARBA" id="ARBA00022691"/>
    </source>
</evidence>
<dbReference type="InterPro" id="IPR036388">
    <property type="entry name" value="WH-like_DNA-bd_sf"/>
</dbReference>
<dbReference type="Pfam" id="PF08100">
    <property type="entry name" value="Dimerisation"/>
    <property type="match status" value="1"/>
</dbReference>
<dbReference type="CDD" id="cd02440">
    <property type="entry name" value="AdoMet_MTases"/>
    <property type="match status" value="1"/>
</dbReference>
<evidence type="ECO:0000256" key="2">
    <source>
        <dbReference type="ARBA" id="ARBA00022679"/>
    </source>
</evidence>
<dbReference type="InterPro" id="IPR036390">
    <property type="entry name" value="WH_DNA-bd_sf"/>
</dbReference>
<dbReference type="Gene3D" id="1.10.10.10">
    <property type="entry name" value="Winged helix-like DNA-binding domain superfamily/Winged helix DNA-binding domain"/>
    <property type="match status" value="1"/>
</dbReference>
<organism evidence="6 7">
    <name type="scientific">Streptomyces hiroshimensis</name>
    <dbReference type="NCBI Taxonomy" id="66424"/>
    <lineage>
        <taxon>Bacteria</taxon>
        <taxon>Bacillati</taxon>
        <taxon>Actinomycetota</taxon>
        <taxon>Actinomycetes</taxon>
        <taxon>Kitasatosporales</taxon>
        <taxon>Streptomycetaceae</taxon>
        <taxon>Streptomyces</taxon>
    </lineage>
</organism>
<gene>
    <name evidence="6" type="ORF">GCM10010324_31850</name>
</gene>
<name>A0ABQ2YGU9_9ACTN</name>
<dbReference type="InterPro" id="IPR001077">
    <property type="entry name" value="COMT_C"/>
</dbReference>
<keyword evidence="7" id="KW-1185">Reference proteome</keyword>
<dbReference type="SUPFAM" id="SSF46785">
    <property type="entry name" value="Winged helix' DNA-binding domain"/>
    <property type="match status" value="1"/>
</dbReference>
<dbReference type="EMBL" id="BMUT01000006">
    <property type="protein sequence ID" value="GGX83894.1"/>
    <property type="molecule type" value="Genomic_DNA"/>
</dbReference>
<evidence type="ECO:0000259" key="5">
    <source>
        <dbReference type="Pfam" id="PF08100"/>
    </source>
</evidence>
<dbReference type="SUPFAM" id="SSF53335">
    <property type="entry name" value="S-adenosyl-L-methionine-dependent methyltransferases"/>
    <property type="match status" value="1"/>
</dbReference>
<dbReference type="Pfam" id="PF00891">
    <property type="entry name" value="Methyltransf_2"/>
    <property type="match status" value="1"/>
</dbReference>
<proteinExistence type="predicted"/>
<comment type="caution">
    <text evidence="6">The sequence shown here is derived from an EMBL/GenBank/DDBJ whole genome shotgun (WGS) entry which is preliminary data.</text>
</comment>
<dbReference type="PANTHER" id="PTHR43712:SF2">
    <property type="entry name" value="O-METHYLTRANSFERASE CICE"/>
    <property type="match status" value="1"/>
</dbReference>
<keyword evidence="3" id="KW-0949">S-adenosyl-L-methionine</keyword>
<sequence length="341" mass="36503">MDFGAAHVTQMALGAWQAQVLYTLTELGIFELLAEKPLPAQEVARRSGTHPLAAEGLLNAGVALKLLAKDGEEYADTDLALRLLCEESPESLARWVRVMGRWSRPWNDLAEVVRTGQPAEGREARLWQDPRYVADFVLGMHEYARRIADEVAEHVDLPAGARVTDVGGGAGTYAIALCRRHPDVTVRILELASVVPLAESTVAEAGLADRIAVAPGDYLADPFGAGVSAVLLSNVLHQESREAGESIVARAHRALRAGGKVVVNGYFLDETRTRPSFTTLHNLSAFTLWGGGRSYTVGEAARLLQDAGFTEPVVHQVAQGASTVLVAQKGADGQPSADRGE</sequence>
<protein>
    <submittedName>
        <fullName evidence="6">O-methyltransferase</fullName>
    </submittedName>
</protein>
<dbReference type="InterPro" id="IPR012967">
    <property type="entry name" value="COMT_dimerisation"/>
</dbReference>
<keyword evidence="2" id="KW-0808">Transferase</keyword>
<feature type="domain" description="O-methyltransferase C-terminal" evidence="4">
    <location>
        <begin position="106"/>
        <end position="309"/>
    </location>
</feature>
<dbReference type="Gene3D" id="3.40.50.150">
    <property type="entry name" value="Vaccinia Virus protein VP39"/>
    <property type="match status" value="1"/>
</dbReference>
<feature type="domain" description="O-methyltransferase dimerisation" evidence="5">
    <location>
        <begin position="10"/>
        <end position="84"/>
    </location>
</feature>